<keyword evidence="2" id="KW-0175">Coiled coil</keyword>
<dbReference type="PANTHER" id="PTHR23030:SF39">
    <property type="entry name" value="PROGRAMMED CELL DEATH 6-INTERACTING PROTEIN"/>
    <property type="match status" value="1"/>
</dbReference>
<dbReference type="GeneID" id="2910311"/>
<feature type="compositionally biased region" description="Basic and acidic residues" evidence="3">
    <location>
        <begin position="726"/>
        <end position="741"/>
    </location>
</feature>
<dbReference type="SMART" id="SM01041">
    <property type="entry name" value="BRO1"/>
    <property type="match status" value="1"/>
</dbReference>
<dbReference type="PANTHER" id="PTHR23030">
    <property type="entry name" value="PCD6 INTERACTING PROTEIN-RELATED"/>
    <property type="match status" value="1"/>
</dbReference>
<evidence type="ECO:0000256" key="1">
    <source>
        <dbReference type="ARBA" id="ARBA00038154"/>
    </source>
</evidence>
<dbReference type="CDD" id="cd09236">
    <property type="entry name" value="V_AnPalA_UmRIM20_like"/>
    <property type="match status" value="1"/>
</dbReference>
<dbReference type="EMBL" id="KZ858984">
    <property type="protein sequence ID" value="RDW26204.1"/>
    <property type="molecule type" value="Genomic_DNA"/>
</dbReference>
<dbReference type="OMA" id="VSHAEEM"/>
<comment type="similarity">
    <text evidence="1">Belongs to the palA/RIM20 family.</text>
</comment>
<dbReference type="Gene3D" id="1.20.120.560">
    <property type="entry name" value="alix/aip1 in complex with the ypdl late domain"/>
    <property type="match status" value="1"/>
</dbReference>
<name>A0A1D8NFD7_YARLL</name>
<reference evidence="5 7" key="1">
    <citation type="journal article" date="2016" name="PLoS ONE">
        <title>Sequence Assembly of Yarrowia lipolytica Strain W29/CLIB89 Shows Transposable Element Diversity.</title>
        <authorList>
            <person name="Magnan C."/>
            <person name="Yu J."/>
            <person name="Chang I."/>
            <person name="Jahn E."/>
            <person name="Kanomata Y."/>
            <person name="Wu J."/>
            <person name="Zeller M."/>
            <person name="Oakes M."/>
            <person name="Baldi P."/>
            <person name="Sandmeyer S."/>
        </authorList>
    </citation>
    <scope>NUCLEOTIDE SEQUENCE [LARGE SCALE GENOMIC DNA]</scope>
    <source>
        <strain evidence="5">CLIB89</strain>
        <strain evidence="7">CLIB89(W29)</strain>
    </source>
</reference>
<feature type="region of interest" description="Disordered" evidence="3">
    <location>
        <begin position="726"/>
        <end position="758"/>
    </location>
</feature>
<feature type="coiled-coil region" evidence="2">
    <location>
        <begin position="560"/>
        <end position="587"/>
    </location>
</feature>
<feature type="coiled-coil region" evidence="2">
    <location>
        <begin position="437"/>
        <end position="471"/>
    </location>
</feature>
<dbReference type="Proteomes" id="UP000182444">
    <property type="component" value="Chromosome 1D"/>
</dbReference>
<dbReference type="GO" id="GO:0005768">
    <property type="term" value="C:endosome"/>
    <property type="evidence" value="ECO:0007669"/>
    <property type="project" value="TreeGrafter"/>
</dbReference>
<dbReference type="CDD" id="cd09241">
    <property type="entry name" value="BRO1_ScRim20-like"/>
    <property type="match status" value="1"/>
</dbReference>
<dbReference type="PROSITE" id="PS51180">
    <property type="entry name" value="BRO1"/>
    <property type="match status" value="1"/>
</dbReference>
<evidence type="ECO:0000313" key="5">
    <source>
        <dbReference type="EMBL" id="AOW04350.1"/>
    </source>
</evidence>
<dbReference type="KEGG" id="yli:2910311"/>
<dbReference type="InterPro" id="IPR038499">
    <property type="entry name" value="BRO1_sf"/>
</dbReference>
<accession>A0A1D8NFD7</accession>
<sequence>MPNIIWIPFRETQAVDLITGLGDTIEKQLNQPRDKFTADLKTANDLRNNILNPQPNASYLDHLTKYYAQLTYWTTKFPAGCDSLEFMWYGTLAYTANAAPVISQSLHFERCNLLYNLGSLYSQMGVNEGRQDADGLKMSFNYFQMAAGCFQILIENGLPDLESLNMRGLEYDTICCVRDLMLAQAQECFWQRSLLSGSRNSLVAKLAQQVSLLYDSALAWAQKSPQVRSEWVHHMTCKRQHFLAVAHYRMARDALDGCRYGEEIARLKAALNAIKEGTGKGMLRRYLVESVADDLNGIIDVVTEDLKRAEKDNNLIYLQSVPQTTALAPITPALMVKCTPPVELAKPIEFLTKDKLGLPLFVKLTPFAFHQALVLYSQECDKIVSSIESQLKNCTNSKNQALVEMALPGSLDSVEKPKGIPADIIAHSDQIKSERGLETTREAVKDVQRLAATARQELEAAKAVLDDERSEDEMLRRKNNSGWTRFDSKEAGAHLYTRLAELEQYLADAGASDKLVRGKLDEIDYLLSILNSGRSALENYLPSSVSGVRSPEVKRQVPHLRDLLNNLESLEIKRAQYMDRLSLKQQNDDIEPVLEYHMNKLIREKHANLRLTLADFEPITSKELEKYTVDQDWASEQKELQEEVLEKLDVANKDFRSSLDMNDAAIHRENAIQSLEVAYFSYQEQKDHLDAGRNFYNQLLGEISIFHKNCKQFVYERKMEGASLEHELSSMHLSEHEHSGGHSDTSSTPLAAPRAQRASNLSMWSPEDGIRFG</sequence>
<gene>
    <name evidence="6" type="ORF">B0I71DRAFT_131308</name>
    <name evidence="5" type="ORF">YALI1_D25419g</name>
</gene>
<reference evidence="6 8" key="2">
    <citation type="submission" date="2018-07" db="EMBL/GenBank/DDBJ databases">
        <title>Draft Genome Assemblies for Five Robust Yarrowia lipolytica Strains Exhibiting High Lipid Production and Pentose Sugar Utilization and Sugar Alcohol Secretion from Undetoxified Lignocellulosic Biomass Hydrolysates.</title>
        <authorList>
            <consortium name="DOE Joint Genome Institute"/>
            <person name="Walker C."/>
            <person name="Ryu S."/>
            <person name="Na H."/>
            <person name="Zane M."/>
            <person name="LaButti K."/>
            <person name="Lipzen A."/>
            <person name="Haridas S."/>
            <person name="Barry K."/>
            <person name="Grigoriev I.V."/>
            <person name="Quarterman J."/>
            <person name="Slininger P."/>
            <person name="Dien B."/>
            <person name="Trinh C.T."/>
        </authorList>
    </citation>
    <scope>NUCLEOTIDE SEQUENCE [LARGE SCALE GENOMIC DNA]</scope>
    <source>
        <strain evidence="6 8">YB392</strain>
    </source>
</reference>
<dbReference type="VEuPathDB" id="FungiDB:YALI0_D20130g"/>
<protein>
    <submittedName>
        <fullName evidence="6">Rim20 protein</fullName>
    </submittedName>
</protein>
<dbReference type="Proteomes" id="UP000256601">
    <property type="component" value="Unassembled WGS sequence"/>
</dbReference>
<dbReference type="AlphaFoldDB" id="A0A1D8NFD7"/>
<dbReference type="EMBL" id="CP017556">
    <property type="protein sequence ID" value="AOW04350.1"/>
    <property type="molecule type" value="Genomic_DNA"/>
</dbReference>
<organism evidence="5 7">
    <name type="scientific">Yarrowia lipolytica</name>
    <name type="common">Candida lipolytica</name>
    <dbReference type="NCBI Taxonomy" id="4952"/>
    <lineage>
        <taxon>Eukaryota</taxon>
        <taxon>Fungi</taxon>
        <taxon>Dikarya</taxon>
        <taxon>Ascomycota</taxon>
        <taxon>Saccharomycotina</taxon>
        <taxon>Dipodascomycetes</taxon>
        <taxon>Dipodascales</taxon>
        <taxon>Dipodascales incertae sedis</taxon>
        <taxon>Yarrowia</taxon>
    </lineage>
</organism>
<dbReference type="Pfam" id="PF03097">
    <property type="entry name" value="BRO1"/>
    <property type="match status" value="1"/>
</dbReference>
<evidence type="ECO:0000313" key="7">
    <source>
        <dbReference type="Proteomes" id="UP000182444"/>
    </source>
</evidence>
<evidence type="ECO:0000259" key="4">
    <source>
        <dbReference type="PROSITE" id="PS51180"/>
    </source>
</evidence>
<dbReference type="InterPro" id="IPR025304">
    <property type="entry name" value="ALIX_V_dom"/>
</dbReference>
<dbReference type="Gene3D" id="1.25.40.280">
    <property type="entry name" value="alix/aip1 like domains"/>
    <property type="match status" value="1"/>
</dbReference>
<dbReference type="InterPro" id="IPR004328">
    <property type="entry name" value="BRO1_dom"/>
</dbReference>
<dbReference type="Pfam" id="PF13949">
    <property type="entry name" value="ALIX_LYPXL_bnd"/>
    <property type="match status" value="1"/>
</dbReference>
<dbReference type="OrthoDB" id="64867at2759"/>
<dbReference type="Gene3D" id="1.20.140.50">
    <property type="entry name" value="alix/aip1 like domains"/>
    <property type="match status" value="1"/>
</dbReference>
<evidence type="ECO:0000313" key="6">
    <source>
        <dbReference type="EMBL" id="RDW26204.1"/>
    </source>
</evidence>
<dbReference type="SMR" id="A0A1D8NFD7"/>
<feature type="domain" description="BRO1" evidence="4">
    <location>
        <begin position="3"/>
        <end position="398"/>
    </location>
</feature>
<dbReference type="RefSeq" id="XP_503059.1">
    <property type="nucleotide sequence ID" value="XM_503059.1"/>
</dbReference>
<evidence type="ECO:0000313" key="8">
    <source>
        <dbReference type="Proteomes" id="UP000256601"/>
    </source>
</evidence>
<evidence type="ECO:0000256" key="2">
    <source>
        <dbReference type="SAM" id="Coils"/>
    </source>
</evidence>
<evidence type="ECO:0000256" key="3">
    <source>
        <dbReference type="SAM" id="MobiDB-lite"/>
    </source>
</evidence>
<dbReference type="VEuPathDB" id="FungiDB:YALI1_D25419g"/>
<dbReference type="eggNOG" id="KOG2220">
    <property type="taxonomic scope" value="Eukaryota"/>
</dbReference>
<proteinExistence type="inferred from homology"/>